<sequence>MKLTFLTAAAFCAATAVFAHEYKVKDITVDHPMIFETAKSAKVAGGYLRLTNTGPTADTLIAVSADFAPRIELHLSETDDLGVARMTKQEGGIAIPAGESVTLQPGGLHVMFMGLDGEPLVAGDKIDATLVFEDAGALDVTFNVEARDADDHKAMDHGEMGHDHDS</sequence>
<dbReference type="InterPro" id="IPR007410">
    <property type="entry name" value="LpqE-like"/>
</dbReference>
<protein>
    <submittedName>
        <fullName evidence="2">Copper chaperone PCu(A)C</fullName>
    </submittedName>
</protein>
<accession>A0A975JBZ4</accession>
<evidence type="ECO:0000256" key="1">
    <source>
        <dbReference type="SAM" id="SignalP"/>
    </source>
</evidence>
<dbReference type="PANTHER" id="PTHR36302">
    <property type="entry name" value="BLR7088 PROTEIN"/>
    <property type="match status" value="1"/>
</dbReference>
<feature type="signal peptide" evidence="1">
    <location>
        <begin position="1"/>
        <end position="19"/>
    </location>
</feature>
<organism evidence="2 3">
    <name type="scientific">Sulfitobacter albidus</name>
    <dbReference type="NCBI Taxonomy" id="2829501"/>
    <lineage>
        <taxon>Bacteria</taxon>
        <taxon>Pseudomonadati</taxon>
        <taxon>Pseudomonadota</taxon>
        <taxon>Alphaproteobacteria</taxon>
        <taxon>Rhodobacterales</taxon>
        <taxon>Roseobacteraceae</taxon>
        <taxon>Sulfitobacter</taxon>
    </lineage>
</organism>
<feature type="chain" id="PRO_5037754479" evidence="1">
    <location>
        <begin position="20"/>
        <end position="166"/>
    </location>
</feature>
<dbReference type="RefSeq" id="WP_212703833.1">
    <property type="nucleotide sequence ID" value="NZ_CP073581.1"/>
</dbReference>
<dbReference type="KEGG" id="sual:KDD17_11750"/>
<keyword evidence="3" id="KW-1185">Reference proteome</keyword>
<dbReference type="SUPFAM" id="SSF110087">
    <property type="entry name" value="DR1885-like metal-binding protein"/>
    <property type="match status" value="1"/>
</dbReference>
<dbReference type="Proteomes" id="UP000683291">
    <property type="component" value="Chromosome 1"/>
</dbReference>
<dbReference type="PANTHER" id="PTHR36302:SF1">
    <property type="entry name" value="COPPER CHAPERONE PCU(A)C"/>
    <property type="match status" value="1"/>
</dbReference>
<dbReference type="Gene3D" id="2.60.40.1890">
    <property type="entry name" value="PCu(A)C copper chaperone"/>
    <property type="match status" value="1"/>
</dbReference>
<proteinExistence type="predicted"/>
<dbReference type="AlphaFoldDB" id="A0A975JBZ4"/>
<dbReference type="EMBL" id="CP073581">
    <property type="protein sequence ID" value="QUJ75628.1"/>
    <property type="molecule type" value="Genomic_DNA"/>
</dbReference>
<evidence type="ECO:0000313" key="2">
    <source>
        <dbReference type="EMBL" id="QUJ75628.1"/>
    </source>
</evidence>
<dbReference type="InterPro" id="IPR058248">
    <property type="entry name" value="Lxx211020-like"/>
</dbReference>
<evidence type="ECO:0000313" key="3">
    <source>
        <dbReference type="Proteomes" id="UP000683291"/>
    </source>
</evidence>
<reference evidence="2" key="1">
    <citation type="submission" date="2021-04" db="EMBL/GenBank/DDBJ databases">
        <title>Complete genome sequence for Sulfitobacter sp. strain JK7-1.</title>
        <authorList>
            <person name="Park S.-J."/>
        </authorList>
    </citation>
    <scope>NUCLEOTIDE SEQUENCE</scope>
    <source>
        <strain evidence="2">JK7-1</strain>
    </source>
</reference>
<dbReference type="InterPro" id="IPR036182">
    <property type="entry name" value="PCuAC_sf"/>
</dbReference>
<keyword evidence="1" id="KW-0732">Signal</keyword>
<dbReference type="Pfam" id="PF04314">
    <property type="entry name" value="PCuAC"/>
    <property type="match status" value="1"/>
</dbReference>
<name>A0A975JBZ4_9RHOB</name>
<gene>
    <name evidence="2" type="ORF">KDD17_11750</name>
</gene>